<gene>
    <name evidence="2" type="ORF">CRG98_007481</name>
</gene>
<feature type="region of interest" description="Disordered" evidence="1">
    <location>
        <begin position="82"/>
        <end position="128"/>
    </location>
</feature>
<comment type="caution">
    <text evidence="2">The sequence shown here is derived from an EMBL/GenBank/DDBJ whole genome shotgun (WGS) entry which is preliminary data.</text>
</comment>
<reference evidence="2 3" key="1">
    <citation type="submission" date="2017-11" db="EMBL/GenBank/DDBJ databases">
        <title>De-novo sequencing of pomegranate (Punica granatum L.) genome.</title>
        <authorList>
            <person name="Akparov Z."/>
            <person name="Amiraslanov A."/>
            <person name="Hajiyeva S."/>
            <person name="Abbasov M."/>
            <person name="Kaur K."/>
            <person name="Hamwieh A."/>
            <person name="Solovyev V."/>
            <person name="Salamov A."/>
            <person name="Braich B."/>
            <person name="Kosarev P."/>
            <person name="Mahmoud A."/>
            <person name="Hajiyev E."/>
            <person name="Babayeva S."/>
            <person name="Izzatullayeva V."/>
            <person name="Mammadov A."/>
            <person name="Mammadov A."/>
            <person name="Sharifova S."/>
            <person name="Ojaghi J."/>
            <person name="Eynullazada K."/>
            <person name="Bayramov B."/>
            <person name="Abdulazimova A."/>
            <person name="Shahmuradov I."/>
        </authorList>
    </citation>
    <scope>NUCLEOTIDE SEQUENCE [LARGE SCALE GENOMIC DNA]</scope>
    <source>
        <strain evidence="3">cv. AG2017</strain>
        <tissue evidence="2">Leaf</tissue>
    </source>
</reference>
<name>A0A2I0KUF6_PUNGR</name>
<evidence type="ECO:0000256" key="1">
    <source>
        <dbReference type="SAM" id="MobiDB-lite"/>
    </source>
</evidence>
<evidence type="ECO:0000313" key="2">
    <source>
        <dbReference type="EMBL" id="PKI72094.1"/>
    </source>
</evidence>
<accession>A0A2I0KUF6</accession>
<protein>
    <submittedName>
        <fullName evidence="2">Uncharacterized protein</fullName>
    </submittedName>
</protein>
<feature type="compositionally biased region" description="Basic and acidic residues" evidence="1">
    <location>
        <begin position="84"/>
        <end position="95"/>
    </location>
</feature>
<dbReference type="AlphaFoldDB" id="A0A2I0KUF6"/>
<dbReference type="Proteomes" id="UP000233551">
    <property type="component" value="Unassembled WGS sequence"/>
</dbReference>
<sequence length="128" mass="14403">MWTLVGTRMPAFGSRGLGVSTFPWGRVTDTREKKSPLIILRPKGRGRISYPGSRGCEEGFGEEFESRVTRWNAWKGARVQRMRSGKDGRARRSSGERACASKRGTRGRARQRAATSALFTREHVLHPK</sequence>
<evidence type="ECO:0000313" key="3">
    <source>
        <dbReference type="Proteomes" id="UP000233551"/>
    </source>
</evidence>
<organism evidence="2 3">
    <name type="scientific">Punica granatum</name>
    <name type="common">Pomegranate</name>
    <dbReference type="NCBI Taxonomy" id="22663"/>
    <lineage>
        <taxon>Eukaryota</taxon>
        <taxon>Viridiplantae</taxon>
        <taxon>Streptophyta</taxon>
        <taxon>Embryophyta</taxon>
        <taxon>Tracheophyta</taxon>
        <taxon>Spermatophyta</taxon>
        <taxon>Magnoliopsida</taxon>
        <taxon>eudicotyledons</taxon>
        <taxon>Gunneridae</taxon>
        <taxon>Pentapetalae</taxon>
        <taxon>rosids</taxon>
        <taxon>malvids</taxon>
        <taxon>Myrtales</taxon>
        <taxon>Lythraceae</taxon>
        <taxon>Punica</taxon>
    </lineage>
</organism>
<proteinExistence type="predicted"/>
<dbReference type="EMBL" id="PGOL01000340">
    <property type="protein sequence ID" value="PKI72094.1"/>
    <property type="molecule type" value="Genomic_DNA"/>
</dbReference>
<keyword evidence="3" id="KW-1185">Reference proteome</keyword>